<dbReference type="RefSeq" id="WP_354279409.1">
    <property type="nucleotide sequence ID" value="NZ_JBEPMK010000001.1"/>
</dbReference>
<feature type="transmembrane region" description="Helical" evidence="1">
    <location>
        <begin position="88"/>
        <end position="109"/>
    </location>
</feature>
<keyword evidence="3" id="KW-1185">Reference proteome</keyword>
<keyword evidence="1" id="KW-0812">Transmembrane</keyword>
<evidence type="ECO:0000313" key="3">
    <source>
        <dbReference type="Proteomes" id="UP001549055"/>
    </source>
</evidence>
<proteinExistence type="predicted"/>
<keyword evidence="1" id="KW-1133">Transmembrane helix</keyword>
<evidence type="ECO:0000256" key="1">
    <source>
        <dbReference type="SAM" id="Phobius"/>
    </source>
</evidence>
<gene>
    <name evidence="2" type="ORF">ABID27_000017</name>
</gene>
<dbReference type="Proteomes" id="UP001549055">
    <property type="component" value="Unassembled WGS sequence"/>
</dbReference>
<sequence length="129" mass="14847">MVNYQILDTHQFIVVSISALAFILSMYMFGREVYTIEDFARLYVGNPNVYYGYLADYLFPALLWCLVITLSITKIVIIVSISQWLLELLRVCFLSIVILAFLSTITLVIHNMNRVSNKVVVESKKSEIQ</sequence>
<keyword evidence="1" id="KW-0472">Membrane</keyword>
<feature type="transmembrane region" description="Helical" evidence="1">
    <location>
        <begin position="12"/>
        <end position="30"/>
    </location>
</feature>
<accession>A0ABV2JJ44</accession>
<evidence type="ECO:0000313" key="2">
    <source>
        <dbReference type="EMBL" id="MET3643400.1"/>
    </source>
</evidence>
<reference evidence="2 3" key="1">
    <citation type="submission" date="2024-06" db="EMBL/GenBank/DDBJ databases">
        <title>Genomic Encyclopedia of Type Strains, Phase IV (KMG-IV): sequencing the most valuable type-strain genomes for metagenomic binning, comparative biology and taxonomic classification.</title>
        <authorList>
            <person name="Goeker M."/>
        </authorList>
    </citation>
    <scope>NUCLEOTIDE SEQUENCE [LARGE SCALE GENOMIC DNA]</scope>
    <source>
        <strain evidence="2 3">DSM 15349</strain>
    </source>
</reference>
<organism evidence="2 3">
    <name type="scientific">Streptococcus gallinaceus</name>
    <dbReference type="NCBI Taxonomy" id="165758"/>
    <lineage>
        <taxon>Bacteria</taxon>
        <taxon>Bacillati</taxon>
        <taxon>Bacillota</taxon>
        <taxon>Bacilli</taxon>
        <taxon>Lactobacillales</taxon>
        <taxon>Streptococcaceae</taxon>
        <taxon>Streptococcus</taxon>
    </lineage>
</organism>
<protein>
    <submittedName>
        <fullName evidence="2">Magnesium-transporting ATPase (P-type)</fullName>
    </submittedName>
</protein>
<comment type="caution">
    <text evidence="2">The sequence shown here is derived from an EMBL/GenBank/DDBJ whole genome shotgun (WGS) entry which is preliminary data.</text>
</comment>
<feature type="transmembrane region" description="Helical" evidence="1">
    <location>
        <begin position="50"/>
        <end position="76"/>
    </location>
</feature>
<dbReference type="EMBL" id="JBEPMK010000001">
    <property type="protein sequence ID" value="MET3643400.1"/>
    <property type="molecule type" value="Genomic_DNA"/>
</dbReference>
<name>A0ABV2JJ44_9STRE</name>